<evidence type="ECO:0000256" key="4">
    <source>
        <dbReference type="ARBA" id="ARBA00022741"/>
    </source>
</evidence>
<evidence type="ECO:0000256" key="7">
    <source>
        <dbReference type="ARBA" id="ARBA00023125"/>
    </source>
</evidence>
<evidence type="ECO:0000259" key="10">
    <source>
        <dbReference type="SMART" id="SM00434"/>
    </source>
</evidence>
<accession>Q070G1</accession>
<keyword evidence="12" id="KW-1185">Reference proteome</keyword>
<dbReference type="RefSeq" id="YP_784280.1">
    <property type="nucleotide sequence ID" value="NC_008030.1"/>
</dbReference>
<organismHost>
    <name type="scientific">Crocodylus niloticus</name>
    <name type="common">Nile crocodile</name>
    <name type="synonym">African crocodile</name>
    <dbReference type="NCBI Taxonomy" id="8501"/>
</organismHost>
<dbReference type="PANTHER" id="PTHR10169:SF38">
    <property type="entry name" value="DNA TOPOISOMERASE 2"/>
    <property type="match status" value="1"/>
</dbReference>
<evidence type="ECO:0000256" key="3">
    <source>
        <dbReference type="ARBA" id="ARBA00012895"/>
    </source>
</evidence>
<gene>
    <name evidence="11" type="ORF">CRV090</name>
</gene>
<dbReference type="GO" id="GO:0000819">
    <property type="term" value="P:sister chromatid segregation"/>
    <property type="evidence" value="ECO:0007669"/>
    <property type="project" value="TreeGrafter"/>
</dbReference>
<dbReference type="Gene3D" id="3.30.565.10">
    <property type="entry name" value="Histidine kinase-like ATPase, C-terminal domain"/>
    <property type="match status" value="1"/>
</dbReference>
<name>Q070G1_CPRVZ</name>
<organism evidence="11 12">
    <name type="scientific">Nile crocodilepox virus (isolate Crocodylus niloticus/Zimbabwe/Ume/2001)</name>
    <name type="common">CRV</name>
    <dbReference type="NCBI Taxonomy" id="1289473"/>
    <lineage>
        <taxon>Viruses</taxon>
        <taxon>Varidnaviria</taxon>
        <taxon>Bamfordvirae</taxon>
        <taxon>Nucleocytoviricota</taxon>
        <taxon>Pokkesviricetes</taxon>
        <taxon>Chitovirales</taxon>
        <taxon>Poxviridae</taxon>
        <taxon>Chordopoxvirinae</taxon>
        <taxon>Crocodylidpoxvirus</taxon>
        <taxon>Crocodylidpoxvirus nilecrocodilepox</taxon>
        <taxon>Nile crocodilepox virus</taxon>
    </lineage>
</organism>
<proteinExistence type="predicted"/>
<organismHost>
    <name type="scientific">Crocodylus johnstoni</name>
    <name type="common">Australian freshwater crocodile</name>
    <dbReference type="NCBI Taxonomy" id="184234"/>
</organismHost>
<organismHost>
    <name type="scientific">Crocodylus porosus</name>
    <name type="common">Saltwater crocodile</name>
    <name type="synonym">Estuarine crocodile</name>
    <dbReference type="NCBI Taxonomy" id="8502"/>
</organismHost>
<dbReference type="SMART" id="SM00434">
    <property type="entry name" value="TOP4c"/>
    <property type="match status" value="1"/>
</dbReference>
<dbReference type="GeneID" id="4363372"/>
<feature type="region of interest" description="Disordered" evidence="9">
    <location>
        <begin position="383"/>
        <end position="432"/>
    </location>
</feature>
<dbReference type="SUPFAM" id="SSF56719">
    <property type="entry name" value="Type II DNA topoisomerase"/>
    <property type="match status" value="1"/>
</dbReference>
<keyword evidence="7" id="KW-0238">DNA-binding</keyword>
<keyword evidence="8" id="KW-0413">Isomerase</keyword>
<dbReference type="Proteomes" id="UP000011300">
    <property type="component" value="Segment"/>
</dbReference>
<evidence type="ECO:0000313" key="12">
    <source>
        <dbReference type="Proteomes" id="UP000011300"/>
    </source>
</evidence>
<evidence type="ECO:0000256" key="2">
    <source>
        <dbReference type="ARBA" id="ARBA00001946"/>
    </source>
</evidence>
<evidence type="ECO:0000256" key="8">
    <source>
        <dbReference type="ARBA" id="ARBA00023235"/>
    </source>
</evidence>
<evidence type="ECO:0000256" key="1">
    <source>
        <dbReference type="ARBA" id="ARBA00000185"/>
    </source>
</evidence>
<dbReference type="InterPro" id="IPR050634">
    <property type="entry name" value="DNA_Topoisomerase_II"/>
</dbReference>
<dbReference type="GO" id="GO:0003677">
    <property type="term" value="F:DNA binding"/>
    <property type="evidence" value="ECO:0007669"/>
    <property type="project" value="UniProtKB-KW"/>
</dbReference>
<dbReference type="SUPFAM" id="SSF55874">
    <property type="entry name" value="ATPase domain of HSP90 chaperone/DNA topoisomerase II/histidine kinase"/>
    <property type="match status" value="1"/>
</dbReference>
<dbReference type="EC" id="5.6.2.2" evidence="3"/>
<feature type="compositionally biased region" description="Basic and acidic residues" evidence="9">
    <location>
        <begin position="389"/>
        <end position="399"/>
    </location>
</feature>
<comment type="cofactor">
    <cofactor evidence="2">
        <name>Mg(2+)</name>
        <dbReference type="ChEBI" id="CHEBI:18420"/>
    </cofactor>
</comment>
<dbReference type="GO" id="GO:0003918">
    <property type="term" value="F:DNA topoisomerase type II (double strand cut, ATP-hydrolyzing) activity"/>
    <property type="evidence" value="ECO:0007669"/>
    <property type="project" value="UniProtKB-EC"/>
</dbReference>
<sequence>MESGAFSRSADPDIEYRSMRDEAHVLANPSEYLGVTCTVTRGTIFNKRIRYHAGAAKLCDEAVSNAIDHCLITGSDAVNVDMRGVSICVANRSRVPVRGALDGEPGHVIPRALLRQMRTSGNYVTRRSVSGRHGHGLKLIHLFAERLELDVSDGDLAYSYRREGGDVEESVLDSPLRDERLGTRFFRLRFSPDPARLNAEREELAEGLREYVVSRLCEYVFYLAELGRGIAIHFNGDRLPYVAPWFLRSRHVTKRFSVTYVPDGRTRFDGLGVAYVSRERNSKGALVNGARVKKLQLMRVVADAIAETRPDLRRCHVSIFLLVECAGITFTSQEKVAVDGRFEIPGRLFSAADLDPLSRPPSPQSATAAAAETVEADVAAARALGSPARVREKGSRERAGAGGSDGDEEEEDDDARDGDATAPVSGEAAATTAERAGERFELLVIREPKNVPLLSAAGRRVYAVTGDLPDSTVDRAAARENADLRAIARVMGVDLAGRNQHSTLCHSIVVFTHDAPLLLGLLKAVEAFWPTMLARVCVAELPKLRCCKRYLYADDEPESHADHEGAIAIVGPGTLTDQTLTEILMYRKPLRYAPQTVRDPWGACAREEEDEDETAADAADPSEFDLAAYLRREREGLLAERSPDLLAGDVASVSALKRAVLERARRRIRVDALAAATGSREEAVVRLGATFVGGLNFPFVVPTGNFGSRRRLGADASPGSQLYCRAMSAMRVVYRRETPCVPMLLVNGFVYSDGSVLPSYHIADVVEWLEERLAGRPDPEPPQPHYRDFEGDVTLDDDEIAFVGRYGPDEALGGDSTVISEISPLISTEAFSRFLAGAGVAARDECERDVVRFVVAGHPDLDATVTDRRSLRFAARVGGEEVEFGSVESLLERFFEETLRVYSERCFRAFRREGRARVRRLELEALALRRAESGASSEAVIENLSSIVESHPPEPSAATRDATAAAREIFASAVGGNGAQKKLEEVRALQAELDAVQDGIDLWRRDLTDLRRAIRYE</sequence>
<keyword evidence="6" id="KW-0799">Topoisomerase</keyword>
<feature type="region of interest" description="Disordered" evidence="9">
    <location>
        <begin position="353"/>
        <end position="372"/>
    </location>
</feature>
<dbReference type="KEGG" id="vg:4363372"/>
<feature type="compositionally biased region" description="Acidic residues" evidence="9">
    <location>
        <begin position="405"/>
        <end position="416"/>
    </location>
</feature>
<dbReference type="GO" id="GO:0005524">
    <property type="term" value="F:ATP binding"/>
    <property type="evidence" value="ECO:0007669"/>
    <property type="project" value="UniProtKB-KW"/>
</dbReference>
<keyword evidence="4" id="KW-0547">Nucleotide-binding</keyword>
<dbReference type="GO" id="GO:0006265">
    <property type="term" value="P:DNA topological change"/>
    <property type="evidence" value="ECO:0007669"/>
    <property type="project" value="InterPro"/>
</dbReference>
<dbReference type="Gene3D" id="3.90.199.10">
    <property type="entry name" value="Topoisomerase II, domain 5"/>
    <property type="match status" value="1"/>
</dbReference>
<reference evidence="11 12" key="1">
    <citation type="journal article" date="2006" name="J. Virol.">
        <title>Genome of crocodilepox virus.</title>
        <authorList>
            <person name="Afonso C.L."/>
            <person name="Tulman E.R."/>
            <person name="Delhon G."/>
            <person name="Lu Z."/>
            <person name="Viljoen G.J."/>
            <person name="Wallace D.B."/>
            <person name="Kutish G.F."/>
            <person name="Rock D.L."/>
        </authorList>
    </citation>
    <scope>NUCLEOTIDE SEQUENCE [LARGE SCALE GENOMIC DNA]</scope>
    <source>
        <strain evidence="12">Isolate Crocodylus niloticus/Zimbabwe/Ume/2001</strain>
    </source>
</reference>
<dbReference type="EMBL" id="DQ356948">
    <property type="protein sequence ID" value="ABJ08981.1"/>
    <property type="molecule type" value="Genomic_DNA"/>
</dbReference>
<comment type="catalytic activity">
    <reaction evidence="1">
        <text>ATP-dependent breakage, passage and rejoining of double-stranded DNA.</text>
        <dbReference type="EC" id="5.6.2.2"/>
    </reaction>
</comment>
<protein>
    <recommendedName>
        <fullName evidence="3">DNA topoisomerase (ATP-hydrolyzing)</fullName>
        <ecNumber evidence="3">5.6.2.2</ecNumber>
    </recommendedName>
</protein>
<dbReference type="InterPro" id="IPR036890">
    <property type="entry name" value="HATPase_C_sf"/>
</dbReference>
<dbReference type="InterPro" id="IPR002205">
    <property type="entry name" value="Topo_IIA_dom_A"/>
</dbReference>
<evidence type="ECO:0000313" key="11">
    <source>
        <dbReference type="EMBL" id="ABJ08981.1"/>
    </source>
</evidence>
<dbReference type="InterPro" id="IPR013758">
    <property type="entry name" value="Topo_IIA_A/C_ab"/>
</dbReference>
<keyword evidence="5" id="KW-0067">ATP-binding</keyword>
<evidence type="ECO:0000256" key="5">
    <source>
        <dbReference type="ARBA" id="ARBA00022840"/>
    </source>
</evidence>
<evidence type="ECO:0000256" key="9">
    <source>
        <dbReference type="SAM" id="MobiDB-lite"/>
    </source>
</evidence>
<evidence type="ECO:0000256" key="6">
    <source>
        <dbReference type="ARBA" id="ARBA00023029"/>
    </source>
</evidence>
<dbReference type="PANTHER" id="PTHR10169">
    <property type="entry name" value="DNA TOPOISOMERASE/GYRASE"/>
    <property type="match status" value="1"/>
</dbReference>
<dbReference type="InterPro" id="IPR013760">
    <property type="entry name" value="Topo_IIA-like_dom_sf"/>
</dbReference>
<feature type="domain" description="Topo IIA-type catalytic" evidence="10">
    <location>
        <begin position="645"/>
        <end position="1005"/>
    </location>
</feature>